<dbReference type="InterPro" id="IPR000160">
    <property type="entry name" value="GGDEF_dom"/>
</dbReference>
<dbReference type="Gene3D" id="3.20.20.450">
    <property type="entry name" value="EAL domain"/>
    <property type="match status" value="1"/>
</dbReference>
<dbReference type="InterPro" id="IPR035919">
    <property type="entry name" value="EAL_sf"/>
</dbReference>
<comment type="caution">
    <text evidence="3">The sequence shown here is derived from an EMBL/GenBank/DDBJ whole genome shotgun (WGS) entry which is preliminary data.</text>
</comment>
<dbReference type="Pfam" id="PF00563">
    <property type="entry name" value="EAL"/>
    <property type="match status" value="1"/>
</dbReference>
<dbReference type="CDD" id="cd01949">
    <property type="entry name" value="GGDEF"/>
    <property type="match status" value="1"/>
</dbReference>
<dbReference type="InterPro" id="IPR018771">
    <property type="entry name" value="PocR_dom"/>
</dbReference>
<keyword evidence="4" id="KW-1185">Reference proteome</keyword>
<dbReference type="InterPro" id="IPR029787">
    <property type="entry name" value="Nucleotide_cyclase"/>
</dbReference>
<dbReference type="PANTHER" id="PTHR33121:SF71">
    <property type="entry name" value="OXYGEN SENSOR PROTEIN DOSP"/>
    <property type="match status" value="1"/>
</dbReference>
<dbReference type="PANTHER" id="PTHR33121">
    <property type="entry name" value="CYCLIC DI-GMP PHOSPHODIESTERASE PDEF"/>
    <property type="match status" value="1"/>
</dbReference>
<dbReference type="Pfam" id="PF10114">
    <property type="entry name" value="PocR"/>
    <property type="match status" value="1"/>
</dbReference>
<dbReference type="GO" id="GO:0071111">
    <property type="term" value="F:cyclic-guanylate-specific phosphodiesterase activity"/>
    <property type="evidence" value="ECO:0007669"/>
    <property type="project" value="InterPro"/>
</dbReference>
<reference evidence="3 4" key="1">
    <citation type="journal article" date="2015" name="Genome Announc.">
        <title>Draft Genome Sequence of Clostridium tyrobutyricum Strain DIVETGP, Isolated from Cow's Milk for Grana Padano Production.</title>
        <authorList>
            <person name="Soggiu A."/>
            <person name="Piras C."/>
            <person name="Gaiarsa S."/>
            <person name="Sassera D."/>
            <person name="Roncada P."/>
            <person name="Bendixen E."/>
            <person name="Brasca M."/>
            <person name="Bonizzi L."/>
        </authorList>
    </citation>
    <scope>NUCLEOTIDE SEQUENCE [LARGE SCALE GENOMIC DNA]</scope>
    <source>
        <strain evidence="3 4">DIVETGP</strain>
    </source>
</reference>
<dbReference type="AlphaFoldDB" id="W6NFZ5"/>
<dbReference type="SUPFAM" id="SSF55073">
    <property type="entry name" value="Nucleotide cyclase"/>
    <property type="match status" value="1"/>
</dbReference>
<name>W6NFZ5_CLOTY</name>
<dbReference type="CDD" id="cd01948">
    <property type="entry name" value="EAL"/>
    <property type="match status" value="1"/>
</dbReference>
<evidence type="ECO:0000259" key="2">
    <source>
        <dbReference type="PROSITE" id="PS50887"/>
    </source>
</evidence>
<dbReference type="NCBIfam" id="TIGR00254">
    <property type="entry name" value="GGDEF"/>
    <property type="match status" value="1"/>
</dbReference>
<dbReference type="InterPro" id="IPR043128">
    <property type="entry name" value="Rev_trsase/Diguanyl_cyclase"/>
</dbReference>
<accession>W6NFZ5</accession>
<sequence length="609" mass="70942">MESNFSKVIDSYEVKTLLHSFYSLMGIKCLIKYREKTFYKHPEFRPLTDFGFKKYDENIVKQIKENRKYGIFKSKTGLMYFGVPIYIDNNTVAIMFTSPILYQKLNLKYLSGEISDFKAHQNDIVDVVKHIPCFSKEVIAKIIEYFCNISYIINKNIRTYSKYSELLESKKRLESNYNTMVKMAYYDELTGLGNCNYLKTEMKKSIESYPERSFILFHVELSNFKNVNDILGYKYGDRLLQKIGNTIRKLYSNDIVSRNYGNEFLILKKLENHKINLHTEAKYLLHSLCDVWDLDDIEVPISVSIGMTVYPKDGKDATVMMRNADIALNKAKSNGKNSYIMFENYMYDEILIKSEMEKELRKAIKNEEFELYYQPQVEVCNNKVVGFEALIRWNSSKLGWVMPGEFISLAEETGIITSIGEWVFEKACFQIMQWKNKGYDYDFISINVSPVQIRKNGFVDMIKRVIKKTGVDTNLIELEITESVVMESLERSCGVIDELKRMGIRIALDDFGSGYSSLNYLKSLPINTIKIDKTFIDGICKYSYENIIVDSIINLAHIMKLDVVAEGVESEEQFISLREKRCNKIQGYYFGKPMPCKEAEKMLEFTSLR</sequence>
<dbReference type="SUPFAM" id="SSF141868">
    <property type="entry name" value="EAL domain-like"/>
    <property type="match status" value="1"/>
</dbReference>
<dbReference type="Gene3D" id="3.30.70.270">
    <property type="match status" value="1"/>
</dbReference>
<dbReference type="InterPro" id="IPR050706">
    <property type="entry name" value="Cyclic-di-GMP_PDE-like"/>
</dbReference>
<evidence type="ECO:0000259" key="1">
    <source>
        <dbReference type="PROSITE" id="PS50883"/>
    </source>
</evidence>
<dbReference type="InterPro" id="IPR001633">
    <property type="entry name" value="EAL_dom"/>
</dbReference>
<dbReference type="OrthoDB" id="9762141at2"/>
<dbReference type="SMART" id="SM00267">
    <property type="entry name" value="GGDEF"/>
    <property type="match status" value="1"/>
</dbReference>
<gene>
    <name evidence="3" type="ORF">CTDIVETGP_1057</name>
</gene>
<evidence type="ECO:0000313" key="4">
    <source>
        <dbReference type="Proteomes" id="UP000019482"/>
    </source>
</evidence>
<organism evidence="3 4">
    <name type="scientific">Clostridium tyrobutyricum DIVETGP</name>
    <dbReference type="NCBI Taxonomy" id="1408889"/>
    <lineage>
        <taxon>Bacteria</taxon>
        <taxon>Bacillati</taxon>
        <taxon>Bacillota</taxon>
        <taxon>Clostridia</taxon>
        <taxon>Eubacteriales</taxon>
        <taxon>Clostridiaceae</taxon>
        <taxon>Clostridium</taxon>
    </lineage>
</organism>
<dbReference type="PROSITE" id="PS50883">
    <property type="entry name" value="EAL"/>
    <property type="match status" value="1"/>
</dbReference>
<evidence type="ECO:0000313" key="3">
    <source>
        <dbReference type="EMBL" id="CDL90987.1"/>
    </source>
</evidence>
<feature type="domain" description="GGDEF" evidence="2">
    <location>
        <begin position="212"/>
        <end position="344"/>
    </location>
</feature>
<dbReference type="SMART" id="SM00052">
    <property type="entry name" value="EAL"/>
    <property type="match status" value="1"/>
</dbReference>
<dbReference type="GeneID" id="29418231"/>
<proteinExistence type="predicted"/>
<feature type="domain" description="EAL" evidence="1">
    <location>
        <begin position="353"/>
        <end position="607"/>
    </location>
</feature>
<dbReference type="Pfam" id="PF00990">
    <property type="entry name" value="GGDEF"/>
    <property type="match status" value="1"/>
</dbReference>
<dbReference type="PROSITE" id="PS50887">
    <property type="entry name" value="GGDEF"/>
    <property type="match status" value="1"/>
</dbReference>
<dbReference type="RefSeq" id="WP_017895610.1">
    <property type="nucleotide sequence ID" value="NZ_CBXI010000016.1"/>
</dbReference>
<protein>
    <submittedName>
        <fullName evidence="3">Diguanylate cyclase/phosphodiesterase (GGDEF &amp; EAL domains) with PAS/PAC sensor(S)</fullName>
    </submittedName>
</protein>
<dbReference type="Proteomes" id="UP000019482">
    <property type="component" value="Unassembled WGS sequence"/>
</dbReference>
<dbReference type="EMBL" id="CBXI010000016">
    <property type="protein sequence ID" value="CDL90987.1"/>
    <property type="molecule type" value="Genomic_DNA"/>
</dbReference>
<dbReference type="FunFam" id="3.20.20.450:FF:000001">
    <property type="entry name" value="Cyclic di-GMP phosphodiesterase yahA"/>
    <property type="match status" value="1"/>
</dbReference>